<reference evidence="1 2" key="1">
    <citation type="journal article" date="2018" name="Nat. Ecol. Evol.">
        <title>Pezizomycetes genomes reveal the molecular basis of ectomycorrhizal truffle lifestyle.</title>
        <authorList>
            <person name="Murat C."/>
            <person name="Payen T."/>
            <person name="Noel B."/>
            <person name="Kuo A."/>
            <person name="Morin E."/>
            <person name="Chen J."/>
            <person name="Kohler A."/>
            <person name="Krizsan K."/>
            <person name="Balestrini R."/>
            <person name="Da Silva C."/>
            <person name="Montanini B."/>
            <person name="Hainaut M."/>
            <person name="Levati E."/>
            <person name="Barry K.W."/>
            <person name="Belfiori B."/>
            <person name="Cichocki N."/>
            <person name="Clum A."/>
            <person name="Dockter R.B."/>
            <person name="Fauchery L."/>
            <person name="Guy J."/>
            <person name="Iotti M."/>
            <person name="Le Tacon F."/>
            <person name="Lindquist E.A."/>
            <person name="Lipzen A."/>
            <person name="Malagnac F."/>
            <person name="Mello A."/>
            <person name="Molinier V."/>
            <person name="Miyauchi S."/>
            <person name="Poulain J."/>
            <person name="Riccioni C."/>
            <person name="Rubini A."/>
            <person name="Sitrit Y."/>
            <person name="Splivallo R."/>
            <person name="Traeger S."/>
            <person name="Wang M."/>
            <person name="Zifcakova L."/>
            <person name="Wipf D."/>
            <person name="Zambonelli A."/>
            <person name="Paolocci F."/>
            <person name="Nowrousian M."/>
            <person name="Ottonello S."/>
            <person name="Baldrian P."/>
            <person name="Spatafora J.W."/>
            <person name="Henrissat B."/>
            <person name="Nagy L.G."/>
            <person name="Aury J.M."/>
            <person name="Wincker P."/>
            <person name="Grigoriev I.V."/>
            <person name="Bonfante P."/>
            <person name="Martin F.M."/>
        </authorList>
    </citation>
    <scope>NUCLEOTIDE SEQUENCE [LARGE SCALE GENOMIC DNA]</scope>
    <source>
        <strain evidence="1 2">120613-1</strain>
    </source>
</reference>
<dbReference type="AlphaFoldDB" id="A0A3N4JMJ0"/>
<organism evidence="1 2">
    <name type="scientific">Choiromyces venosus 120613-1</name>
    <dbReference type="NCBI Taxonomy" id="1336337"/>
    <lineage>
        <taxon>Eukaryota</taxon>
        <taxon>Fungi</taxon>
        <taxon>Dikarya</taxon>
        <taxon>Ascomycota</taxon>
        <taxon>Pezizomycotina</taxon>
        <taxon>Pezizomycetes</taxon>
        <taxon>Pezizales</taxon>
        <taxon>Tuberaceae</taxon>
        <taxon>Choiromyces</taxon>
    </lineage>
</organism>
<dbReference type="EMBL" id="ML120387">
    <property type="protein sequence ID" value="RPA99459.1"/>
    <property type="molecule type" value="Genomic_DNA"/>
</dbReference>
<accession>A0A3N4JMJ0</accession>
<name>A0A3N4JMJ0_9PEZI</name>
<sequence>MGPANGVPSAQSRPHAVSTVSLHSTTNVDITYRSPPVPLPLDLLAYLQSVATSSTHYFRSLKNFDSLASTLAFYIGLLPPDVSLNEKAQTETEELDQKWIKQATDWAAKILRILDEMQTCLEMLQKNKPDDLKGNYHPLEEWEGEVVAAAKALKLVAARFETEVKGKNKVTRSGARVTKVLEQVKSIRILNLK</sequence>
<proteinExistence type="predicted"/>
<gene>
    <name evidence="1" type="ORF">L873DRAFT_1843571</name>
</gene>
<evidence type="ECO:0000313" key="1">
    <source>
        <dbReference type="EMBL" id="RPA99459.1"/>
    </source>
</evidence>
<protein>
    <submittedName>
        <fullName evidence="1">Uncharacterized protein</fullName>
    </submittedName>
</protein>
<evidence type="ECO:0000313" key="2">
    <source>
        <dbReference type="Proteomes" id="UP000276215"/>
    </source>
</evidence>
<keyword evidence="2" id="KW-1185">Reference proteome</keyword>
<dbReference type="OrthoDB" id="5406339at2759"/>
<dbReference type="Proteomes" id="UP000276215">
    <property type="component" value="Unassembled WGS sequence"/>
</dbReference>